<accession>A0A5A7NYE9</accession>
<dbReference type="PANTHER" id="PTHR48475">
    <property type="entry name" value="RIBONUCLEASE H"/>
    <property type="match status" value="1"/>
</dbReference>
<evidence type="ECO:0000313" key="2">
    <source>
        <dbReference type="EMBL" id="GER25510.1"/>
    </source>
</evidence>
<dbReference type="Gene3D" id="3.30.420.10">
    <property type="entry name" value="Ribonuclease H-like superfamily/Ribonuclease H"/>
    <property type="match status" value="1"/>
</dbReference>
<dbReference type="EMBL" id="BKCP01000114">
    <property type="protein sequence ID" value="GER25510.1"/>
    <property type="molecule type" value="Genomic_DNA"/>
</dbReference>
<dbReference type="GO" id="GO:0003676">
    <property type="term" value="F:nucleic acid binding"/>
    <property type="evidence" value="ECO:0007669"/>
    <property type="project" value="InterPro"/>
</dbReference>
<organism evidence="2 3">
    <name type="scientific">Striga asiatica</name>
    <name type="common">Asiatic witchweed</name>
    <name type="synonym">Buchnera asiatica</name>
    <dbReference type="NCBI Taxonomy" id="4170"/>
    <lineage>
        <taxon>Eukaryota</taxon>
        <taxon>Viridiplantae</taxon>
        <taxon>Streptophyta</taxon>
        <taxon>Embryophyta</taxon>
        <taxon>Tracheophyta</taxon>
        <taxon>Spermatophyta</taxon>
        <taxon>Magnoliopsida</taxon>
        <taxon>eudicotyledons</taxon>
        <taxon>Gunneridae</taxon>
        <taxon>Pentapetalae</taxon>
        <taxon>asterids</taxon>
        <taxon>lamiids</taxon>
        <taxon>Lamiales</taxon>
        <taxon>Orobanchaceae</taxon>
        <taxon>Buchnereae</taxon>
        <taxon>Striga</taxon>
    </lineage>
</organism>
<dbReference type="InterPro" id="IPR012337">
    <property type="entry name" value="RNaseH-like_sf"/>
</dbReference>
<dbReference type="PROSITE" id="PS50994">
    <property type="entry name" value="INTEGRASE"/>
    <property type="match status" value="1"/>
</dbReference>
<name>A0A5A7NYE9_STRAF</name>
<evidence type="ECO:0000259" key="1">
    <source>
        <dbReference type="PROSITE" id="PS50994"/>
    </source>
</evidence>
<reference evidence="3" key="1">
    <citation type="journal article" date="2019" name="Curr. Biol.">
        <title>Genome Sequence of Striga asiatica Provides Insight into the Evolution of Plant Parasitism.</title>
        <authorList>
            <person name="Yoshida S."/>
            <person name="Kim S."/>
            <person name="Wafula E.K."/>
            <person name="Tanskanen J."/>
            <person name="Kim Y.M."/>
            <person name="Honaas L."/>
            <person name="Yang Z."/>
            <person name="Spallek T."/>
            <person name="Conn C.E."/>
            <person name="Ichihashi Y."/>
            <person name="Cheong K."/>
            <person name="Cui S."/>
            <person name="Der J.P."/>
            <person name="Gundlach H."/>
            <person name="Jiao Y."/>
            <person name="Hori C."/>
            <person name="Ishida J.K."/>
            <person name="Kasahara H."/>
            <person name="Kiba T."/>
            <person name="Kim M.S."/>
            <person name="Koo N."/>
            <person name="Laohavisit A."/>
            <person name="Lee Y.H."/>
            <person name="Lumba S."/>
            <person name="McCourt P."/>
            <person name="Mortimer J.C."/>
            <person name="Mutuku J.M."/>
            <person name="Nomura T."/>
            <person name="Sasaki-Sekimoto Y."/>
            <person name="Seto Y."/>
            <person name="Wang Y."/>
            <person name="Wakatake T."/>
            <person name="Sakakibara H."/>
            <person name="Demura T."/>
            <person name="Yamaguchi S."/>
            <person name="Yoneyama K."/>
            <person name="Manabe R.I."/>
            <person name="Nelson D.C."/>
            <person name="Schulman A.H."/>
            <person name="Timko M.P."/>
            <person name="dePamphilis C.W."/>
            <person name="Choi D."/>
            <person name="Shirasu K."/>
        </authorList>
    </citation>
    <scope>NUCLEOTIDE SEQUENCE [LARGE SCALE GENOMIC DNA]</scope>
    <source>
        <strain evidence="3">cv. UVA1</strain>
    </source>
</reference>
<feature type="domain" description="Integrase catalytic" evidence="1">
    <location>
        <begin position="158"/>
        <end position="243"/>
    </location>
</feature>
<dbReference type="PANTHER" id="PTHR48475:SF2">
    <property type="entry name" value="RIBONUCLEASE H"/>
    <property type="match status" value="1"/>
</dbReference>
<keyword evidence="3" id="KW-1185">Reference proteome</keyword>
<proteinExistence type="predicted"/>
<comment type="caution">
    <text evidence="2">The sequence shown here is derived from an EMBL/GenBank/DDBJ whole genome shotgun (WGS) entry which is preliminary data.</text>
</comment>
<dbReference type="Proteomes" id="UP000325081">
    <property type="component" value="Unassembled WGS sequence"/>
</dbReference>
<dbReference type="OrthoDB" id="913939at2759"/>
<sequence>MIAAKKVSEKLVIAGELTADEARERLDCRRSSKAQREFEKNFTSFKGIKENLVMTQQQEETNRPGHFGPFRSTDLGISGTSSDTESNIPKAADGNLHQHRHRYFPGTTVKLLDRVWTTERSQLDSLAAGLLLQEFPVSKVCGRVVGGDVVTVVAGFHGRALRRGSRLVLGNLGIKHYFSSPYHPQSNGQVEAINKIIKNGLKTRLDAAKGTWPEELPNVLWAYRTTVWHATGETPFSLTYGSEAIVSVELGSPTY</sequence>
<evidence type="ECO:0000313" key="3">
    <source>
        <dbReference type="Proteomes" id="UP000325081"/>
    </source>
</evidence>
<protein>
    <submittedName>
        <fullName evidence="2">Gag-pol polyprotein</fullName>
    </submittedName>
</protein>
<dbReference type="AlphaFoldDB" id="A0A5A7NYE9"/>
<dbReference type="SUPFAM" id="SSF53098">
    <property type="entry name" value="Ribonuclease H-like"/>
    <property type="match status" value="1"/>
</dbReference>
<dbReference type="InterPro" id="IPR036397">
    <property type="entry name" value="RNaseH_sf"/>
</dbReference>
<dbReference type="GO" id="GO:0015074">
    <property type="term" value="P:DNA integration"/>
    <property type="evidence" value="ECO:0007669"/>
    <property type="project" value="InterPro"/>
</dbReference>
<dbReference type="InterPro" id="IPR001584">
    <property type="entry name" value="Integrase_cat-core"/>
</dbReference>
<gene>
    <name evidence="2" type="ORF">STAS_01095</name>
</gene>